<keyword evidence="1" id="KW-1133">Transmembrane helix</keyword>
<proteinExistence type="predicted"/>
<keyword evidence="1" id="KW-0812">Transmembrane</keyword>
<comment type="caution">
    <text evidence="2">The sequence shown here is derived from an EMBL/GenBank/DDBJ whole genome shotgun (WGS) entry which is preliminary data.</text>
</comment>
<feature type="transmembrane region" description="Helical" evidence="1">
    <location>
        <begin position="33"/>
        <end position="51"/>
    </location>
</feature>
<protein>
    <recommendedName>
        <fullName evidence="4">DUF2304 domain-containing protein</fullName>
    </recommendedName>
</protein>
<name>A0ABT4CTW7_9CLOT</name>
<evidence type="ECO:0000313" key="3">
    <source>
        <dbReference type="Proteomes" id="UP001079657"/>
    </source>
</evidence>
<sequence>MLEKLIFAIAMFAVVLVGVKLTHILVSKFKINRWVLAFISPLILIVPSIAFPSLNPIVWKILQIIFSLTCIMFFEITRMMIENNEIKGIIKYERSNRK</sequence>
<dbReference type="Proteomes" id="UP001079657">
    <property type="component" value="Unassembled WGS sequence"/>
</dbReference>
<feature type="transmembrane region" description="Helical" evidence="1">
    <location>
        <begin position="57"/>
        <end position="77"/>
    </location>
</feature>
<evidence type="ECO:0000256" key="1">
    <source>
        <dbReference type="SAM" id="Phobius"/>
    </source>
</evidence>
<feature type="transmembrane region" description="Helical" evidence="1">
    <location>
        <begin position="6"/>
        <end position="26"/>
    </location>
</feature>
<gene>
    <name evidence="2" type="ORF">OXH55_14625</name>
</gene>
<evidence type="ECO:0000313" key="2">
    <source>
        <dbReference type="EMBL" id="MCY6371878.1"/>
    </source>
</evidence>
<keyword evidence="1" id="KW-0472">Membrane</keyword>
<reference evidence="2" key="1">
    <citation type="submission" date="2022-12" db="EMBL/GenBank/DDBJ databases">
        <authorList>
            <person name="Wang J."/>
        </authorList>
    </citation>
    <scope>NUCLEOTIDE SEQUENCE</scope>
    <source>
        <strain evidence="2">HY-42-06</strain>
    </source>
</reference>
<keyword evidence="3" id="KW-1185">Reference proteome</keyword>
<dbReference type="EMBL" id="JAPQES010000005">
    <property type="protein sequence ID" value="MCY6371878.1"/>
    <property type="molecule type" value="Genomic_DNA"/>
</dbReference>
<evidence type="ECO:0008006" key="4">
    <source>
        <dbReference type="Google" id="ProtNLM"/>
    </source>
</evidence>
<organism evidence="2 3">
    <name type="scientific">Clostridium ganghwense</name>
    <dbReference type="NCBI Taxonomy" id="312089"/>
    <lineage>
        <taxon>Bacteria</taxon>
        <taxon>Bacillati</taxon>
        <taxon>Bacillota</taxon>
        <taxon>Clostridia</taxon>
        <taxon>Eubacteriales</taxon>
        <taxon>Clostridiaceae</taxon>
        <taxon>Clostridium</taxon>
    </lineage>
</organism>
<accession>A0ABT4CTW7</accession>